<evidence type="ECO:0000259" key="4">
    <source>
        <dbReference type="PROSITE" id="PS50109"/>
    </source>
</evidence>
<sequence length="716" mass="83914">MIFYKCKRGIHFSFALKLLITASFSNDIYLIVISSVNIFTILLILNKKYTPIWKYFRIILLLELCFNDQPFGPAIVASIKYKIKYKIIILSYYILRVSLFFFNTFKIIDWIYLGILFVSFNTYFYMHDIKQTDSKINSQSQRKLTQFDIPSQNDSNDVIDFFNYIPLGICLLDSNYNIVNSNHKTKKYCSNIKEDNLQQQLFLMIQRAWIQQQQIPSALRIERRSLFNSSEDYGSDFQLRRMQSFSQSRKKAISFTSCRQYNNLIDIVQIINKYKSKGISGSINLNSLKYRDQINMKTYEIKIYEISKGLLIMIKNITKKEDQIDMKERYHFQQMLINSFSHELRTPLNCSLSLLQTLEQQIKPELNDTYLRPAIISNKKLLHQINDILDYANFEVQTFKLRPTIFKLSNLIQTIEDYFKAECQQKKIDFVIQSCEDAYIRNDFDRILQILVNLLNNSVKYTKQEGIIQLNVKRVGSLYQFEVFDTGCGISAEKLFLINKILQNQEVDIARRGEEDYILYVGLGLKVSSQIARQLCDKGELSITSQLNQFTNNRFIVKDLQSYDEALIIPTDECIQEPYKSKVKNKCNCLNVLIVDDIPFNHLAFITVLKYFNIKSDSAYDGQMAIEMVKNKYKNCHCAYKLIFMDIDMPGIDGYQTTKEIQEFLEQNGMSSTIIMCSAFDSKDNIDIAYKSGMKDILPKPIETSRLKKILNKYYF</sequence>
<dbReference type="PANTHER" id="PTHR43719:SF28">
    <property type="entry name" value="PEROXIDE STRESS-ACTIVATED HISTIDINE KINASE MAK1-RELATED"/>
    <property type="match status" value="1"/>
</dbReference>
<proteinExistence type="predicted"/>
<evidence type="ECO:0000313" key="6">
    <source>
        <dbReference type="EMBL" id="CAD8042981.1"/>
    </source>
</evidence>
<comment type="caution">
    <text evidence="6">The sequence shown here is derived from an EMBL/GenBank/DDBJ whole genome shotgun (WGS) entry which is preliminary data.</text>
</comment>
<feature type="modified residue" description="4-aspartylphosphate" evidence="2">
    <location>
        <position position="646"/>
    </location>
</feature>
<feature type="transmembrane region" description="Helical" evidence="3">
    <location>
        <begin position="87"/>
        <end position="104"/>
    </location>
</feature>
<dbReference type="CDD" id="cd00082">
    <property type="entry name" value="HisKA"/>
    <property type="match status" value="1"/>
</dbReference>
<dbReference type="OMA" id="SSTIIMC"/>
<dbReference type="InterPro" id="IPR003594">
    <property type="entry name" value="HATPase_dom"/>
</dbReference>
<dbReference type="PROSITE" id="PS50110">
    <property type="entry name" value="RESPONSE_REGULATORY"/>
    <property type="match status" value="1"/>
</dbReference>
<dbReference type="Pfam" id="PF00512">
    <property type="entry name" value="HisKA"/>
    <property type="match status" value="1"/>
</dbReference>
<evidence type="ECO:0000259" key="5">
    <source>
        <dbReference type="PROSITE" id="PS50110"/>
    </source>
</evidence>
<dbReference type="SMART" id="SM00448">
    <property type="entry name" value="REC"/>
    <property type="match status" value="1"/>
</dbReference>
<dbReference type="GO" id="GO:0000155">
    <property type="term" value="F:phosphorelay sensor kinase activity"/>
    <property type="evidence" value="ECO:0007669"/>
    <property type="project" value="InterPro"/>
</dbReference>
<dbReference type="InterPro" id="IPR003661">
    <property type="entry name" value="HisK_dim/P_dom"/>
</dbReference>
<dbReference type="InterPro" id="IPR001789">
    <property type="entry name" value="Sig_transdc_resp-reg_receiver"/>
</dbReference>
<protein>
    <submittedName>
        <fullName evidence="6">Uncharacterized protein</fullName>
    </submittedName>
</protein>
<dbReference type="AlphaFoldDB" id="A0A8S1JML0"/>
<organism evidence="6 7">
    <name type="scientific">Paramecium primaurelia</name>
    <dbReference type="NCBI Taxonomy" id="5886"/>
    <lineage>
        <taxon>Eukaryota</taxon>
        <taxon>Sar</taxon>
        <taxon>Alveolata</taxon>
        <taxon>Ciliophora</taxon>
        <taxon>Intramacronucleata</taxon>
        <taxon>Oligohymenophorea</taxon>
        <taxon>Peniculida</taxon>
        <taxon>Parameciidae</taxon>
        <taxon>Paramecium</taxon>
    </lineage>
</organism>
<dbReference type="Pfam" id="PF02518">
    <property type="entry name" value="HATPase_c"/>
    <property type="match status" value="1"/>
</dbReference>
<gene>
    <name evidence="6" type="ORF">PPRIM_AZ9-3.1.T0040200</name>
</gene>
<evidence type="ECO:0000256" key="2">
    <source>
        <dbReference type="PROSITE-ProRule" id="PRU00169"/>
    </source>
</evidence>
<dbReference type="CDD" id="cd17546">
    <property type="entry name" value="REC_hyHK_CKI1_RcsC-like"/>
    <property type="match status" value="1"/>
</dbReference>
<keyword evidence="3" id="KW-0812">Transmembrane</keyword>
<dbReference type="InterPro" id="IPR005467">
    <property type="entry name" value="His_kinase_dom"/>
</dbReference>
<keyword evidence="3" id="KW-0472">Membrane</keyword>
<feature type="domain" description="Histidine kinase" evidence="4">
    <location>
        <begin position="339"/>
        <end position="546"/>
    </location>
</feature>
<dbReference type="SMART" id="SM00388">
    <property type="entry name" value="HisKA"/>
    <property type="match status" value="1"/>
</dbReference>
<dbReference type="SMART" id="SM00387">
    <property type="entry name" value="HATPase_c"/>
    <property type="match status" value="1"/>
</dbReference>
<feature type="domain" description="Response regulatory" evidence="5">
    <location>
        <begin position="591"/>
        <end position="715"/>
    </location>
</feature>
<evidence type="ECO:0000256" key="1">
    <source>
        <dbReference type="ARBA" id="ARBA00022553"/>
    </source>
</evidence>
<dbReference type="Proteomes" id="UP000688137">
    <property type="component" value="Unassembled WGS sequence"/>
</dbReference>
<dbReference type="EMBL" id="CAJJDM010000001">
    <property type="protein sequence ID" value="CAD8042981.1"/>
    <property type="molecule type" value="Genomic_DNA"/>
</dbReference>
<name>A0A8S1JML0_PARPR</name>
<accession>A0A8S1JML0</accession>
<keyword evidence="3" id="KW-1133">Transmembrane helix</keyword>
<dbReference type="PANTHER" id="PTHR43719">
    <property type="entry name" value="TWO-COMPONENT HISTIDINE KINASE"/>
    <property type="match status" value="1"/>
</dbReference>
<feature type="transmembrane region" description="Helical" evidence="3">
    <location>
        <begin position="28"/>
        <end position="45"/>
    </location>
</feature>
<dbReference type="Pfam" id="PF00072">
    <property type="entry name" value="Response_reg"/>
    <property type="match status" value="1"/>
</dbReference>
<keyword evidence="7" id="KW-1185">Reference proteome</keyword>
<dbReference type="InterPro" id="IPR050956">
    <property type="entry name" value="2C_system_His_kinase"/>
</dbReference>
<evidence type="ECO:0000256" key="3">
    <source>
        <dbReference type="SAM" id="Phobius"/>
    </source>
</evidence>
<dbReference type="PROSITE" id="PS50109">
    <property type="entry name" value="HIS_KIN"/>
    <property type="match status" value="1"/>
</dbReference>
<keyword evidence="1 2" id="KW-0597">Phosphoprotein</keyword>
<evidence type="ECO:0000313" key="7">
    <source>
        <dbReference type="Proteomes" id="UP000688137"/>
    </source>
</evidence>
<reference evidence="6" key="1">
    <citation type="submission" date="2021-01" db="EMBL/GenBank/DDBJ databases">
        <authorList>
            <consortium name="Genoscope - CEA"/>
            <person name="William W."/>
        </authorList>
    </citation>
    <scope>NUCLEOTIDE SEQUENCE</scope>
</reference>